<dbReference type="VEuPathDB" id="FungiDB:RhiirA1_468755"/>
<dbReference type="EMBL" id="LLXL01000187">
    <property type="protein sequence ID" value="PKK76384.1"/>
    <property type="molecule type" value="Genomic_DNA"/>
</dbReference>
<name>A0A2N1NR94_9GLOM</name>
<reference evidence="2 3" key="2">
    <citation type="submission" date="2017-10" db="EMBL/GenBank/DDBJ databases">
        <title>Extensive intraspecific genome diversity in a model arbuscular mycorrhizal fungus.</title>
        <authorList>
            <person name="Chen E.C.H."/>
            <person name="Morin E."/>
            <person name="Baudet D."/>
            <person name="Noel J."/>
            <person name="Ndikumana S."/>
            <person name="Charron P."/>
            <person name="St-Onge C."/>
            <person name="Giorgi J."/>
            <person name="Grigoriev I.V."/>
            <person name="Roux C."/>
            <person name="Martin F.M."/>
            <person name="Corradi N."/>
        </authorList>
    </citation>
    <scope>NUCLEOTIDE SEQUENCE [LARGE SCALE GENOMIC DNA]</scope>
    <source>
        <strain evidence="2 3">C2</strain>
    </source>
</reference>
<dbReference type="VEuPathDB" id="FungiDB:FUN_023590"/>
<keyword evidence="1" id="KW-1133">Transmembrane helix</keyword>
<feature type="transmembrane region" description="Helical" evidence="1">
    <location>
        <begin position="12"/>
        <end position="29"/>
    </location>
</feature>
<dbReference type="VEuPathDB" id="FungiDB:RhiirFUN_004183"/>
<keyword evidence="1" id="KW-0812">Transmembrane</keyword>
<evidence type="ECO:0000256" key="1">
    <source>
        <dbReference type="SAM" id="Phobius"/>
    </source>
</evidence>
<dbReference type="AlphaFoldDB" id="A0A2N1NR94"/>
<sequence length="104" mass="11797">MRIFSAQLFKLYTFFLVAIATVVLGVPLVRRKGIHGSFMCPEQNALIKRVDIPFEERCPEEYSYISSICSIDEPNLMLINCARETTLALPPLVAVIMQNYALSR</sequence>
<gene>
    <name evidence="2" type="ORF">RhiirC2_171113</name>
</gene>
<comment type="caution">
    <text evidence="2">The sequence shown here is derived from an EMBL/GenBank/DDBJ whole genome shotgun (WGS) entry which is preliminary data.</text>
</comment>
<accession>A0A2N1NR94</accession>
<dbReference type="Proteomes" id="UP000233469">
    <property type="component" value="Unassembled WGS sequence"/>
</dbReference>
<evidence type="ECO:0000313" key="2">
    <source>
        <dbReference type="EMBL" id="PKK76384.1"/>
    </source>
</evidence>
<reference evidence="2 3" key="1">
    <citation type="submission" date="2016-04" db="EMBL/GenBank/DDBJ databases">
        <title>Genome analyses suggest a sexual origin of heterokaryosis in a supposedly ancient asexual fungus.</title>
        <authorList>
            <person name="Ropars J."/>
            <person name="Sedzielewska K."/>
            <person name="Noel J."/>
            <person name="Charron P."/>
            <person name="Farinelli L."/>
            <person name="Marton T."/>
            <person name="Kruger M."/>
            <person name="Pelin A."/>
            <person name="Brachmann A."/>
            <person name="Corradi N."/>
        </authorList>
    </citation>
    <scope>NUCLEOTIDE SEQUENCE [LARGE SCALE GENOMIC DNA]</scope>
    <source>
        <strain evidence="2 3">C2</strain>
    </source>
</reference>
<keyword evidence="1" id="KW-0472">Membrane</keyword>
<proteinExistence type="predicted"/>
<protein>
    <submittedName>
        <fullName evidence="2">Uncharacterized protein</fullName>
    </submittedName>
</protein>
<organism evidence="2 3">
    <name type="scientific">Rhizophagus irregularis</name>
    <dbReference type="NCBI Taxonomy" id="588596"/>
    <lineage>
        <taxon>Eukaryota</taxon>
        <taxon>Fungi</taxon>
        <taxon>Fungi incertae sedis</taxon>
        <taxon>Mucoromycota</taxon>
        <taxon>Glomeromycotina</taxon>
        <taxon>Glomeromycetes</taxon>
        <taxon>Glomerales</taxon>
        <taxon>Glomeraceae</taxon>
        <taxon>Rhizophagus</taxon>
    </lineage>
</organism>
<evidence type="ECO:0000313" key="3">
    <source>
        <dbReference type="Proteomes" id="UP000233469"/>
    </source>
</evidence>